<dbReference type="InterPro" id="IPR000847">
    <property type="entry name" value="LysR_HTH_N"/>
</dbReference>
<evidence type="ECO:0000256" key="1">
    <source>
        <dbReference type="ARBA" id="ARBA00009437"/>
    </source>
</evidence>
<dbReference type="PANTHER" id="PTHR30537">
    <property type="entry name" value="HTH-TYPE TRANSCRIPTIONAL REGULATOR"/>
    <property type="match status" value="1"/>
</dbReference>
<dbReference type="SUPFAM" id="SSF46785">
    <property type="entry name" value="Winged helix' DNA-binding domain"/>
    <property type="match status" value="1"/>
</dbReference>
<accession>A0A1D9LIZ5</accession>
<dbReference type="SUPFAM" id="SSF53850">
    <property type="entry name" value="Periplasmic binding protein-like II"/>
    <property type="match status" value="1"/>
</dbReference>
<evidence type="ECO:0000259" key="5">
    <source>
        <dbReference type="PROSITE" id="PS50931"/>
    </source>
</evidence>
<dbReference type="InterPro" id="IPR036388">
    <property type="entry name" value="WH-like_DNA-bd_sf"/>
</dbReference>
<feature type="domain" description="HTH lysR-type" evidence="5">
    <location>
        <begin position="12"/>
        <end position="61"/>
    </location>
</feature>
<dbReference type="Gene3D" id="1.10.10.10">
    <property type="entry name" value="Winged helix-like DNA-binding domain superfamily/Winged helix DNA-binding domain"/>
    <property type="match status" value="1"/>
</dbReference>
<dbReference type="InterPro" id="IPR036390">
    <property type="entry name" value="WH_DNA-bd_sf"/>
</dbReference>
<dbReference type="EMBL" id="CP017707">
    <property type="protein sequence ID" value="AOZ51164.1"/>
    <property type="molecule type" value="Genomic_DNA"/>
</dbReference>
<dbReference type="Proteomes" id="UP000178776">
    <property type="component" value="Chromosome"/>
</dbReference>
<dbReference type="Pfam" id="PF03466">
    <property type="entry name" value="LysR_substrate"/>
    <property type="match status" value="1"/>
</dbReference>
<dbReference type="GO" id="GO:0043565">
    <property type="term" value="F:sequence-specific DNA binding"/>
    <property type="evidence" value="ECO:0007669"/>
    <property type="project" value="TreeGrafter"/>
</dbReference>
<evidence type="ECO:0000256" key="3">
    <source>
        <dbReference type="ARBA" id="ARBA00023125"/>
    </source>
</evidence>
<gene>
    <name evidence="6" type="ORF">BKX93_14920</name>
</gene>
<dbReference type="AlphaFoldDB" id="A0A1D9LIZ5"/>
<dbReference type="PROSITE" id="PS50931">
    <property type="entry name" value="HTH_LYSR"/>
    <property type="match status" value="1"/>
</dbReference>
<sequence length="304" mass="33404">MDKHQFLGIREFIAIARTGSFTAAADALGVTGSALSKQIMRLEARLGSKLLHRTTRRVSLTSQGEVYLTSCLRAVAALEDAEGYLNIGQAEPAGRVHINLPAAFGRRHVLPVLLELAARHQGLDLSITFSERMVDLIGNGIDLAVRIGRLEDHAELVARRLGEQHLLICGSPAYIERKGTPHAKEDLQRHDCLVDWRRGPNHAWRLRSAEDGGELCQIPVRHEMGDGEAILAAALAGLGLAQLPTWLASKHLQTGELIPVLHQLSGEHMPIHVIWPRNHYMPPRMRIVIDALLQAAQAPDSGFL</sequence>
<organism evidence="6 7">
    <name type="scientific">Chromobacterium vaccinii</name>
    <dbReference type="NCBI Taxonomy" id="1108595"/>
    <lineage>
        <taxon>Bacteria</taxon>
        <taxon>Pseudomonadati</taxon>
        <taxon>Pseudomonadota</taxon>
        <taxon>Betaproteobacteria</taxon>
        <taxon>Neisseriales</taxon>
        <taxon>Chromobacteriaceae</taxon>
        <taxon>Chromobacterium</taxon>
    </lineage>
</organism>
<dbReference type="InterPro" id="IPR005119">
    <property type="entry name" value="LysR_subst-bd"/>
</dbReference>
<dbReference type="STRING" id="1108595.BKX93_14920"/>
<dbReference type="GeneID" id="68842499"/>
<comment type="similarity">
    <text evidence="1">Belongs to the LysR transcriptional regulatory family.</text>
</comment>
<dbReference type="RefSeq" id="WP_070980427.1">
    <property type="nucleotide sequence ID" value="NZ_CP017707.1"/>
</dbReference>
<evidence type="ECO:0000313" key="7">
    <source>
        <dbReference type="Proteomes" id="UP000178776"/>
    </source>
</evidence>
<proteinExistence type="inferred from homology"/>
<dbReference type="FunFam" id="1.10.10.10:FF:000001">
    <property type="entry name" value="LysR family transcriptional regulator"/>
    <property type="match status" value="1"/>
</dbReference>
<dbReference type="Gene3D" id="3.40.190.290">
    <property type="match status" value="1"/>
</dbReference>
<reference evidence="6 7" key="1">
    <citation type="submission" date="2016-10" db="EMBL/GenBank/DDBJ databases">
        <title>Chromobacterium muskegensis sp. nov., an insecticidal bacterium isolated from Sphagnum bogs.</title>
        <authorList>
            <person name="Sparks M.E."/>
            <person name="Blackburn M.B."/>
            <person name="Gundersen-Rindal D.E."/>
            <person name="Mitchell A."/>
            <person name="Farrar R."/>
            <person name="Kuhar D."/>
        </authorList>
    </citation>
    <scope>NUCLEOTIDE SEQUENCE [LARGE SCALE GENOMIC DNA]</scope>
    <source>
        <strain evidence="6 7">21-1</strain>
    </source>
</reference>
<dbReference type="GO" id="GO:0006351">
    <property type="term" value="P:DNA-templated transcription"/>
    <property type="evidence" value="ECO:0007669"/>
    <property type="project" value="TreeGrafter"/>
</dbReference>
<dbReference type="PANTHER" id="PTHR30537:SF5">
    <property type="entry name" value="HTH-TYPE TRANSCRIPTIONAL ACTIVATOR TTDR-RELATED"/>
    <property type="match status" value="1"/>
</dbReference>
<keyword evidence="4" id="KW-0804">Transcription</keyword>
<keyword evidence="2" id="KW-0805">Transcription regulation</keyword>
<evidence type="ECO:0000256" key="4">
    <source>
        <dbReference type="ARBA" id="ARBA00023163"/>
    </source>
</evidence>
<evidence type="ECO:0000256" key="2">
    <source>
        <dbReference type="ARBA" id="ARBA00023015"/>
    </source>
</evidence>
<keyword evidence="3" id="KW-0238">DNA-binding</keyword>
<evidence type="ECO:0000313" key="6">
    <source>
        <dbReference type="EMBL" id="AOZ51164.1"/>
    </source>
</evidence>
<name>A0A1D9LIZ5_9NEIS</name>
<dbReference type="InterPro" id="IPR058163">
    <property type="entry name" value="LysR-type_TF_proteobact-type"/>
</dbReference>
<dbReference type="KEGG" id="cvc:BKX93_14920"/>
<dbReference type="GO" id="GO:0003700">
    <property type="term" value="F:DNA-binding transcription factor activity"/>
    <property type="evidence" value="ECO:0007669"/>
    <property type="project" value="InterPro"/>
</dbReference>
<protein>
    <submittedName>
        <fullName evidence="6">LysR family transcriptional regulator</fullName>
    </submittedName>
</protein>
<dbReference type="Pfam" id="PF00126">
    <property type="entry name" value="HTH_1"/>
    <property type="match status" value="1"/>
</dbReference>